<evidence type="ECO:0000313" key="2">
    <source>
        <dbReference type="Proteomes" id="UP000789508"/>
    </source>
</evidence>
<gene>
    <name evidence="1" type="ORF">ALEPTO_LOCUS10113</name>
</gene>
<dbReference type="Proteomes" id="UP000789508">
    <property type="component" value="Unassembled WGS sequence"/>
</dbReference>
<evidence type="ECO:0000313" key="1">
    <source>
        <dbReference type="EMBL" id="CAG8654114.1"/>
    </source>
</evidence>
<organism evidence="1 2">
    <name type="scientific">Ambispora leptoticha</name>
    <dbReference type="NCBI Taxonomy" id="144679"/>
    <lineage>
        <taxon>Eukaryota</taxon>
        <taxon>Fungi</taxon>
        <taxon>Fungi incertae sedis</taxon>
        <taxon>Mucoromycota</taxon>
        <taxon>Glomeromycotina</taxon>
        <taxon>Glomeromycetes</taxon>
        <taxon>Archaeosporales</taxon>
        <taxon>Ambisporaceae</taxon>
        <taxon>Ambispora</taxon>
    </lineage>
</organism>
<feature type="non-terminal residue" evidence="1">
    <location>
        <position position="1"/>
    </location>
</feature>
<accession>A0A9N9DUQ6</accession>
<dbReference type="AlphaFoldDB" id="A0A9N9DUQ6"/>
<keyword evidence="2" id="KW-1185">Reference proteome</keyword>
<proteinExistence type="predicted"/>
<name>A0A9N9DUQ6_9GLOM</name>
<protein>
    <submittedName>
        <fullName evidence="1">6180_t:CDS:1</fullName>
    </submittedName>
</protein>
<comment type="caution">
    <text evidence="1">The sequence shown here is derived from an EMBL/GenBank/DDBJ whole genome shotgun (WGS) entry which is preliminary data.</text>
</comment>
<reference evidence="1" key="1">
    <citation type="submission" date="2021-06" db="EMBL/GenBank/DDBJ databases">
        <authorList>
            <person name="Kallberg Y."/>
            <person name="Tangrot J."/>
            <person name="Rosling A."/>
        </authorList>
    </citation>
    <scope>NUCLEOTIDE SEQUENCE</scope>
    <source>
        <strain evidence="1">FL130A</strain>
    </source>
</reference>
<sequence length="83" mass="9471">LIAAGCIFASTGTFNAAIYGFTRNIISIKLFTKVEENSNKVEIDKTLTISKPILPYFVPQLSNANNRYHDSDSSFEDEIMWWY</sequence>
<dbReference type="EMBL" id="CAJVPS010009905">
    <property type="protein sequence ID" value="CAG8654114.1"/>
    <property type="molecule type" value="Genomic_DNA"/>
</dbReference>